<dbReference type="SMART" id="SM00317">
    <property type="entry name" value="SET"/>
    <property type="match status" value="1"/>
</dbReference>
<proteinExistence type="predicted"/>
<dbReference type="PANTHER" id="PTHR47332:SF4">
    <property type="entry name" value="SET DOMAIN-CONTAINING PROTEIN 5"/>
    <property type="match status" value="1"/>
</dbReference>
<dbReference type="AlphaFoldDB" id="A0A7D8YQH6"/>
<dbReference type="InterPro" id="IPR011990">
    <property type="entry name" value="TPR-like_helical_dom_sf"/>
</dbReference>
<dbReference type="PANTHER" id="PTHR47332">
    <property type="entry name" value="SET DOMAIN-CONTAINING PROTEIN 5"/>
    <property type="match status" value="1"/>
</dbReference>
<dbReference type="EMBL" id="QGMG01000869">
    <property type="protein sequence ID" value="TVY51235.1"/>
    <property type="molecule type" value="Genomic_DNA"/>
</dbReference>
<dbReference type="Gene3D" id="1.25.40.10">
    <property type="entry name" value="Tetratricopeptide repeat domain"/>
    <property type="match status" value="1"/>
</dbReference>
<gene>
    <name evidence="2" type="primary">set5_3</name>
    <name evidence="2" type="ORF">LCER1_G006743</name>
</gene>
<comment type="caution">
    <text evidence="2">The sequence shown here is derived from an EMBL/GenBank/DDBJ whole genome shotgun (WGS) entry which is preliminary data.</text>
</comment>
<feature type="domain" description="SET" evidence="1">
    <location>
        <begin position="147"/>
        <end position="291"/>
    </location>
</feature>
<dbReference type="CDD" id="cd20071">
    <property type="entry name" value="SET_SMYD"/>
    <property type="match status" value="1"/>
</dbReference>
<dbReference type="SUPFAM" id="SSF82199">
    <property type="entry name" value="SET domain"/>
    <property type="match status" value="1"/>
</dbReference>
<keyword evidence="3" id="KW-1185">Reference proteome</keyword>
<organism evidence="2 3">
    <name type="scientific">Lachnellula cervina</name>
    <dbReference type="NCBI Taxonomy" id="1316786"/>
    <lineage>
        <taxon>Eukaryota</taxon>
        <taxon>Fungi</taxon>
        <taxon>Dikarya</taxon>
        <taxon>Ascomycota</taxon>
        <taxon>Pezizomycotina</taxon>
        <taxon>Leotiomycetes</taxon>
        <taxon>Helotiales</taxon>
        <taxon>Lachnaceae</taxon>
        <taxon>Lachnellula</taxon>
    </lineage>
</organism>
<evidence type="ECO:0000259" key="1">
    <source>
        <dbReference type="PROSITE" id="PS50280"/>
    </source>
</evidence>
<sequence length="465" mass="51881">MGIDAGFDMVPPLSKGAVDRQNWQSFIEFIKGSYKNDDLEVKPNYIVFKVGEHPMLPFEGYKFLRFSSKVSGSHAKGADEYIDAVTRAAVVRFGSRVRAWHEAANVWGVYDWSEVNDSFRSYEQPDEPEIPTSMAQYVLGTEPKSDLNLPLFSIQPVTGKGKGLVARFNIGKGKRILSETPFFTTPNLVSGSLMESSIATKLKALSKTEQRQFLSLHNNFPGKHPFSGITKTNALPCGPDSVIGGVYPTICLINHSCLPNAHNSWNSDAKHETIHAIRLIKAGEEITISYDKGGPYDSRRAGLKRAFGFECNCSLCILPLAELQASDSRRRQIRLLDEAIGDPERVMIRPEESLADCQSLLRVLEEEYKDGVGVLIARLYYDAFQICITHGDQARASVFAERGFRSRVICEGEDSPETQNIKGLMENPATHRNSGVSKRWKTAKKLVPKGLDNAGFEKWLWRRGS</sequence>
<name>A0A7D8YQH6_9HELO</name>
<evidence type="ECO:0000313" key="2">
    <source>
        <dbReference type="EMBL" id="TVY51235.1"/>
    </source>
</evidence>
<dbReference type="InterPro" id="IPR053185">
    <property type="entry name" value="SET_domain_protein"/>
</dbReference>
<dbReference type="Pfam" id="PF00856">
    <property type="entry name" value="SET"/>
    <property type="match status" value="1"/>
</dbReference>
<dbReference type="InterPro" id="IPR001214">
    <property type="entry name" value="SET_dom"/>
</dbReference>
<dbReference type="Proteomes" id="UP000481288">
    <property type="component" value="Unassembled WGS sequence"/>
</dbReference>
<evidence type="ECO:0000313" key="3">
    <source>
        <dbReference type="Proteomes" id="UP000481288"/>
    </source>
</evidence>
<dbReference type="OrthoDB" id="265717at2759"/>
<dbReference type="PROSITE" id="PS50280">
    <property type="entry name" value="SET"/>
    <property type="match status" value="1"/>
</dbReference>
<dbReference type="InterPro" id="IPR046341">
    <property type="entry name" value="SET_dom_sf"/>
</dbReference>
<dbReference type="Gene3D" id="2.170.270.10">
    <property type="entry name" value="SET domain"/>
    <property type="match status" value="1"/>
</dbReference>
<accession>A0A7D8YQH6</accession>
<reference evidence="2 3" key="1">
    <citation type="submission" date="2018-05" db="EMBL/GenBank/DDBJ databases">
        <title>Whole genome sequencing for identification of molecular markers to develop diagnostic detection tools for the regulated plant pathogen Lachnellula willkommii.</title>
        <authorList>
            <person name="Giroux E."/>
            <person name="Bilodeau G."/>
        </authorList>
    </citation>
    <scope>NUCLEOTIDE SEQUENCE [LARGE SCALE GENOMIC DNA]</scope>
    <source>
        <strain evidence="2 3">CBS 625.97</strain>
    </source>
</reference>
<protein>
    <submittedName>
        <fullName evidence="2">SET domain-containing protein 5</fullName>
    </submittedName>
</protein>